<keyword evidence="3 7" id="KW-0489">Methyltransferase</keyword>
<dbReference type="InterPro" id="IPR002052">
    <property type="entry name" value="DNA_methylase_N6_adenine_CS"/>
</dbReference>
<reference evidence="7" key="1">
    <citation type="submission" date="2021-10" db="EMBL/GenBank/DDBJ databases">
        <title>Loktanella gaetbuli sp. nov., isolated from a tidal flat.</title>
        <authorList>
            <person name="Park S."/>
            <person name="Yoon J.-H."/>
        </authorList>
    </citation>
    <scope>NUCLEOTIDE SEQUENCE</scope>
    <source>
        <strain evidence="7">TSTF-M6</strain>
    </source>
</reference>
<proteinExistence type="predicted"/>
<keyword evidence="1" id="KW-0963">Cytoplasm</keyword>
<organism evidence="7 8">
    <name type="scientific">Loktanella gaetbuli</name>
    <dbReference type="NCBI Taxonomy" id="2881335"/>
    <lineage>
        <taxon>Bacteria</taxon>
        <taxon>Pseudomonadati</taxon>
        <taxon>Pseudomonadota</taxon>
        <taxon>Alphaproteobacteria</taxon>
        <taxon>Rhodobacterales</taxon>
        <taxon>Roseobacteraceae</taxon>
        <taxon>Loktanella</taxon>
    </lineage>
</organism>
<dbReference type="Pfam" id="PF05175">
    <property type="entry name" value="MTS"/>
    <property type="match status" value="1"/>
</dbReference>
<protein>
    <submittedName>
        <fullName evidence="7">Methyltransferase</fullName>
    </submittedName>
</protein>
<keyword evidence="8" id="KW-1185">Reference proteome</keyword>
<keyword evidence="4" id="KW-0808">Transferase</keyword>
<dbReference type="GO" id="GO:0008168">
    <property type="term" value="F:methyltransferase activity"/>
    <property type="evidence" value="ECO:0007669"/>
    <property type="project" value="UniProtKB-KW"/>
</dbReference>
<dbReference type="CDD" id="cd02440">
    <property type="entry name" value="AdoMet_MTases"/>
    <property type="match status" value="1"/>
</dbReference>
<dbReference type="Gene3D" id="3.40.50.150">
    <property type="entry name" value="Vaccinia Virus protein VP39"/>
    <property type="match status" value="1"/>
</dbReference>
<comment type="caution">
    <text evidence="7">The sequence shown here is derived from an EMBL/GenBank/DDBJ whole genome shotgun (WGS) entry which is preliminary data.</text>
</comment>
<evidence type="ECO:0000313" key="7">
    <source>
        <dbReference type="EMBL" id="MCB5199640.1"/>
    </source>
</evidence>
<dbReference type="InterPro" id="IPR007848">
    <property type="entry name" value="Small_mtfrase_dom"/>
</dbReference>
<name>A0ABS8BV79_9RHOB</name>
<dbReference type="SUPFAM" id="SSF53335">
    <property type="entry name" value="S-adenosyl-L-methionine-dependent methyltransferases"/>
    <property type="match status" value="1"/>
</dbReference>
<dbReference type="Proteomes" id="UP001138961">
    <property type="component" value="Unassembled WGS sequence"/>
</dbReference>
<evidence type="ECO:0000256" key="5">
    <source>
        <dbReference type="ARBA" id="ARBA00022691"/>
    </source>
</evidence>
<evidence type="ECO:0000256" key="3">
    <source>
        <dbReference type="ARBA" id="ARBA00022603"/>
    </source>
</evidence>
<gene>
    <name evidence="7" type="ORF">LGQ03_10340</name>
</gene>
<keyword evidence="2" id="KW-0698">rRNA processing</keyword>
<evidence type="ECO:0000259" key="6">
    <source>
        <dbReference type="Pfam" id="PF05175"/>
    </source>
</evidence>
<dbReference type="InterPro" id="IPR029063">
    <property type="entry name" value="SAM-dependent_MTases_sf"/>
</dbReference>
<dbReference type="EMBL" id="JAJATZ010000004">
    <property type="protein sequence ID" value="MCB5199640.1"/>
    <property type="molecule type" value="Genomic_DNA"/>
</dbReference>
<accession>A0ABS8BV79</accession>
<dbReference type="InterPro" id="IPR046977">
    <property type="entry name" value="RsmC/RlmG"/>
</dbReference>
<evidence type="ECO:0000256" key="4">
    <source>
        <dbReference type="ARBA" id="ARBA00022679"/>
    </source>
</evidence>
<keyword evidence="5" id="KW-0949">S-adenosyl-L-methionine</keyword>
<dbReference type="GO" id="GO:0032259">
    <property type="term" value="P:methylation"/>
    <property type="evidence" value="ECO:0007669"/>
    <property type="project" value="UniProtKB-KW"/>
</dbReference>
<dbReference type="RefSeq" id="WP_226748330.1">
    <property type="nucleotide sequence ID" value="NZ_JAJATZ010000004.1"/>
</dbReference>
<evidence type="ECO:0000256" key="1">
    <source>
        <dbReference type="ARBA" id="ARBA00022490"/>
    </source>
</evidence>
<dbReference type="PROSITE" id="PS00092">
    <property type="entry name" value="N6_MTASE"/>
    <property type="match status" value="1"/>
</dbReference>
<dbReference type="PANTHER" id="PTHR47816:SF4">
    <property type="entry name" value="RIBOSOMAL RNA SMALL SUBUNIT METHYLTRANSFERASE C"/>
    <property type="match status" value="1"/>
</dbReference>
<feature type="domain" description="Methyltransferase small" evidence="6">
    <location>
        <begin position="157"/>
        <end position="317"/>
    </location>
</feature>
<evidence type="ECO:0000313" key="8">
    <source>
        <dbReference type="Proteomes" id="UP001138961"/>
    </source>
</evidence>
<sequence length="325" mass="34383">MAALSRLATALADGSLTLPDGPVTVMRPNMDTDLSPLMGQDVLIQHTHAPEVEAFRAAGYTVTTDAGPGATTIVVVPRFKALAQSLVAQAAAGGGLVVVDGQRSDGIDSLFRACRKRLGNLPSIPKAHGRIFWFPATDAFADWAVGAPAPNAAGHYTTAGVFSDGDVDRGSALLARALPAKLPGAMADLGAGWGYLSSEILRRDKVTSLALVESEALALDCARLNIKDPRATFHWADALTFRPDRKFDGIVMNPPFHTGSKGTPALGQGFIAAAARMLTPNGQLWMVANRHLPYEAALRDHFRRVEELPGDGAFKLFHASRPGTS</sequence>
<dbReference type="PANTHER" id="PTHR47816">
    <property type="entry name" value="RIBOSOMAL RNA SMALL SUBUNIT METHYLTRANSFERASE C"/>
    <property type="match status" value="1"/>
</dbReference>
<evidence type="ECO:0000256" key="2">
    <source>
        <dbReference type="ARBA" id="ARBA00022552"/>
    </source>
</evidence>